<protein>
    <submittedName>
        <fullName evidence="1">Uncharacterized protein</fullName>
    </submittedName>
</protein>
<comment type="caution">
    <text evidence="1">The sequence shown here is derived from an EMBL/GenBank/DDBJ whole genome shotgun (WGS) entry which is preliminary data.</text>
</comment>
<keyword evidence="2" id="KW-1185">Reference proteome</keyword>
<gene>
    <name evidence="1" type="ORF">QVD17_39353</name>
</gene>
<dbReference type="Proteomes" id="UP001229421">
    <property type="component" value="Unassembled WGS sequence"/>
</dbReference>
<evidence type="ECO:0000313" key="2">
    <source>
        <dbReference type="Proteomes" id="UP001229421"/>
    </source>
</evidence>
<organism evidence="1 2">
    <name type="scientific">Tagetes erecta</name>
    <name type="common">African marigold</name>
    <dbReference type="NCBI Taxonomy" id="13708"/>
    <lineage>
        <taxon>Eukaryota</taxon>
        <taxon>Viridiplantae</taxon>
        <taxon>Streptophyta</taxon>
        <taxon>Embryophyta</taxon>
        <taxon>Tracheophyta</taxon>
        <taxon>Spermatophyta</taxon>
        <taxon>Magnoliopsida</taxon>
        <taxon>eudicotyledons</taxon>
        <taxon>Gunneridae</taxon>
        <taxon>Pentapetalae</taxon>
        <taxon>asterids</taxon>
        <taxon>campanulids</taxon>
        <taxon>Asterales</taxon>
        <taxon>Asteraceae</taxon>
        <taxon>Asteroideae</taxon>
        <taxon>Heliantheae alliance</taxon>
        <taxon>Tageteae</taxon>
        <taxon>Tagetes</taxon>
    </lineage>
</organism>
<dbReference type="EMBL" id="JAUHHV010000011">
    <property type="protein sequence ID" value="KAK1407729.1"/>
    <property type="molecule type" value="Genomic_DNA"/>
</dbReference>
<name>A0AAD8JQK7_TARER</name>
<evidence type="ECO:0000313" key="1">
    <source>
        <dbReference type="EMBL" id="KAK1407729.1"/>
    </source>
</evidence>
<proteinExistence type="predicted"/>
<accession>A0AAD8JQK7</accession>
<sequence>MVGQVQIQPQVIVVMSKVEGQGETWHGHVTYVIVAPKFPRRQLTKKLTNLLEDISDNICIFVASGWSSADSTSGCCWYAGNTDIAMNGIIELL</sequence>
<dbReference type="AlphaFoldDB" id="A0AAD8JQK7"/>
<reference evidence="1" key="1">
    <citation type="journal article" date="2023" name="bioRxiv">
        <title>Improved chromosome-level genome assembly for marigold (Tagetes erecta).</title>
        <authorList>
            <person name="Jiang F."/>
            <person name="Yuan L."/>
            <person name="Wang S."/>
            <person name="Wang H."/>
            <person name="Xu D."/>
            <person name="Wang A."/>
            <person name="Fan W."/>
        </authorList>
    </citation>
    <scope>NUCLEOTIDE SEQUENCE</scope>
    <source>
        <strain evidence="1">WSJ</strain>
        <tissue evidence="1">Leaf</tissue>
    </source>
</reference>